<dbReference type="EMBL" id="UINC01030192">
    <property type="protein sequence ID" value="SVB14175.1"/>
    <property type="molecule type" value="Genomic_DNA"/>
</dbReference>
<name>A0A382BK51_9ZZZZ</name>
<reference evidence="1" key="1">
    <citation type="submission" date="2018-05" db="EMBL/GenBank/DDBJ databases">
        <authorList>
            <person name="Lanie J.A."/>
            <person name="Ng W.-L."/>
            <person name="Kazmierczak K.M."/>
            <person name="Andrzejewski T.M."/>
            <person name="Davidsen T.M."/>
            <person name="Wayne K.J."/>
            <person name="Tettelin H."/>
            <person name="Glass J.I."/>
            <person name="Rusch D."/>
            <person name="Podicherti R."/>
            <person name="Tsui H.-C.T."/>
            <person name="Winkler M.E."/>
        </authorList>
    </citation>
    <scope>NUCLEOTIDE SEQUENCE</scope>
</reference>
<proteinExistence type="predicted"/>
<organism evidence="1">
    <name type="scientific">marine metagenome</name>
    <dbReference type="NCBI Taxonomy" id="408172"/>
    <lineage>
        <taxon>unclassified sequences</taxon>
        <taxon>metagenomes</taxon>
        <taxon>ecological metagenomes</taxon>
    </lineage>
</organism>
<evidence type="ECO:0000313" key="1">
    <source>
        <dbReference type="EMBL" id="SVB14175.1"/>
    </source>
</evidence>
<dbReference type="AlphaFoldDB" id="A0A382BK51"/>
<gene>
    <name evidence="1" type="ORF">METZ01_LOCUS167029</name>
</gene>
<accession>A0A382BK51</accession>
<protein>
    <submittedName>
        <fullName evidence="1">Uncharacterized protein</fullName>
    </submittedName>
</protein>
<sequence>MIDLAKQFVPTTDEVWRLQGAQDNDANIFQEMANKGHYRRVGGSRQGIYVCTPKGDLLSSINSLDADVVLNTVKTGLEKWHELPLTERSLPENYLLNASHRWENSYPEDGLVLTSYNIDIFTDPPMDEERSDRWNIDHVWFNKEESRQWLPNHPKVGDIYDLPEILNDRLFRFHLVDNVRGQTLPFAPTEIKSSKIQIEILEYEKDKMRFKITGSSSAIAKGEWLLGENDWTPTHLLDHSMTTNLLGEATYNLSSEKFIEFEIVAIGHRNGKTQNNGRKHGPDSNYIGFLFKLSQDRASDKIAPAFVDLYNADWIIHPNKNM</sequence>